<gene>
    <name evidence="1" type="ORF">PG996_004265</name>
</gene>
<evidence type="ECO:0000313" key="2">
    <source>
        <dbReference type="Proteomes" id="UP001446871"/>
    </source>
</evidence>
<comment type="caution">
    <text evidence="1">The sequence shown here is derived from an EMBL/GenBank/DDBJ whole genome shotgun (WGS) entry which is preliminary data.</text>
</comment>
<reference evidence="1 2" key="1">
    <citation type="submission" date="2023-01" db="EMBL/GenBank/DDBJ databases">
        <title>Analysis of 21 Apiospora genomes using comparative genomics revels a genus with tremendous synthesis potential of carbohydrate active enzymes and secondary metabolites.</title>
        <authorList>
            <person name="Sorensen T."/>
        </authorList>
    </citation>
    <scope>NUCLEOTIDE SEQUENCE [LARGE SCALE GENOMIC DNA]</scope>
    <source>
        <strain evidence="1 2">CBS 83171</strain>
    </source>
</reference>
<proteinExistence type="predicted"/>
<evidence type="ECO:0000313" key="1">
    <source>
        <dbReference type="EMBL" id="KAK8078095.1"/>
    </source>
</evidence>
<dbReference type="EMBL" id="JAQQWM010000002">
    <property type="protein sequence ID" value="KAK8078095.1"/>
    <property type="molecule type" value="Genomic_DNA"/>
</dbReference>
<dbReference type="Proteomes" id="UP001446871">
    <property type="component" value="Unassembled WGS sequence"/>
</dbReference>
<name>A0ABR1W6G9_9PEZI</name>
<sequence length="70" mass="8512">MEELDAWNFYVPEERSSAEWYLYYALLIEWDEKHEVDQVAKRMGIAEIYQDAFRKFSFDPGCAWRQVALR</sequence>
<organism evidence="1 2">
    <name type="scientific">Apiospora saccharicola</name>
    <dbReference type="NCBI Taxonomy" id="335842"/>
    <lineage>
        <taxon>Eukaryota</taxon>
        <taxon>Fungi</taxon>
        <taxon>Dikarya</taxon>
        <taxon>Ascomycota</taxon>
        <taxon>Pezizomycotina</taxon>
        <taxon>Sordariomycetes</taxon>
        <taxon>Xylariomycetidae</taxon>
        <taxon>Amphisphaeriales</taxon>
        <taxon>Apiosporaceae</taxon>
        <taxon>Apiospora</taxon>
    </lineage>
</organism>
<protein>
    <submittedName>
        <fullName evidence="1">HET-domain-containing protein</fullName>
    </submittedName>
</protein>
<accession>A0ABR1W6G9</accession>
<keyword evidence="2" id="KW-1185">Reference proteome</keyword>